<comment type="subcellular location">
    <subcellularLocation>
        <location evidence="9">Cytoplasm</location>
    </subcellularLocation>
</comment>
<dbReference type="GO" id="GO:0004042">
    <property type="term" value="F:L-glutamate N-acetyltransferase activity"/>
    <property type="evidence" value="ECO:0007669"/>
    <property type="project" value="UniProtKB-UniRule"/>
</dbReference>
<gene>
    <name evidence="9" type="primary">argJ</name>
    <name evidence="10" type="ORF">FOKN1_2656</name>
</gene>
<keyword evidence="3 9" id="KW-0055">Arginine biosynthesis</keyword>
<dbReference type="RefSeq" id="WP_096367054.1">
    <property type="nucleotide sequence ID" value="NZ_AP018052.1"/>
</dbReference>
<dbReference type="AlphaFoldDB" id="A0A1Z4VTR3"/>
<comment type="similarity">
    <text evidence="1 9">Belongs to the ArgJ family.</text>
</comment>
<keyword evidence="7 9" id="KW-0012">Acyltransferase</keyword>
<dbReference type="EC" id="2.3.1.35" evidence="9"/>
<keyword evidence="9" id="KW-0963">Cytoplasm</keyword>
<keyword evidence="11" id="KW-1185">Reference proteome</keyword>
<evidence type="ECO:0000256" key="2">
    <source>
        <dbReference type="ARBA" id="ARBA00011475"/>
    </source>
</evidence>
<reference evidence="10 11" key="1">
    <citation type="submission" date="2017-05" db="EMBL/GenBank/DDBJ databases">
        <title>Thiocyanate degradation by Thiohalobacter thiocyanaticus FOKN1.</title>
        <authorList>
            <person name="Oshiki M."/>
            <person name="Fukushima T."/>
            <person name="Kawano S."/>
            <person name="Nakagawa J."/>
        </authorList>
    </citation>
    <scope>NUCLEOTIDE SEQUENCE [LARGE SCALE GENOMIC DNA]</scope>
    <source>
        <strain evidence="10 11">FOKN1</strain>
    </source>
</reference>
<comment type="pathway">
    <text evidence="9">Amino-acid biosynthesis; L-arginine biosynthesis; L-ornithine and N-acetyl-L-glutamate from L-glutamate and N(2)-acetyl-L-ornithine (cyclic): step 1/1.</text>
</comment>
<feature type="binding site" evidence="9">
    <location>
        <position position="190"/>
    </location>
    <ligand>
        <name>substrate</name>
    </ligand>
</feature>
<dbReference type="EMBL" id="AP018052">
    <property type="protein sequence ID" value="BAZ95026.1"/>
    <property type="molecule type" value="Genomic_DNA"/>
</dbReference>
<feature type="site" description="Involved in the stabilization of negative charge on the oxyanion by the formation of the oxyanion hole" evidence="9">
    <location>
        <position position="117"/>
    </location>
</feature>
<dbReference type="SUPFAM" id="SSF56266">
    <property type="entry name" value="DmpA/ArgJ-like"/>
    <property type="match status" value="1"/>
</dbReference>
<dbReference type="UniPathway" id="UPA00068">
    <property type="reaction ID" value="UER00106"/>
</dbReference>
<comment type="function">
    <text evidence="9">Catalyzes two activities which are involved in the cyclic version of arginine biosynthesis: the synthesis of N-acetylglutamate from glutamate and acetyl-CoA as the acetyl donor, and of ornithine by transacetylation between N(2)-acetylornithine and glutamate.</text>
</comment>
<comment type="catalytic activity">
    <reaction evidence="9">
        <text>L-glutamate + acetyl-CoA = N-acetyl-L-glutamate + CoA + H(+)</text>
        <dbReference type="Rhea" id="RHEA:24292"/>
        <dbReference type="ChEBI" id="CHEBI:15378"/>
        <dbReference type="ChEBI" id="CHEBI:29985"/>
        <dbReference type="ChEBI" id="CHEBI:44337"/>
        <dbReference type="ChEBI" id="CHEBI:57287"/>
        <dbReference type="ChEBI" id="CHEBI:57288"/>
        <dbReference type="EC" id="2.3.1.1"/>
    </reaction>
</comment>
<dbReference type="InterPro" id="IPR016117">
    <property type="entry name" value="ArgJ-like_dom_sf"/>
</dbReference>
<evidence type="ECO:0000313" key="11">
    <source>
        <dbReference type="Proteomes" id="UP000218765"/>
    </source>
</evidence>
<dbReference type="NCBIfam" id="NF003802">
    <property type="entry name" value="PRK05388.1"/>
    <property type="match status" value="1"/>
</dbReference>
<feature type="chain" id="PRO_5023542514" description="Arginine biosynthesis bifunctional protein ArgJ beta chain" evidence="9">
    <location>
        <begin position="190"/>
        <end position="404"/>
    </location>
</feature>
<feature type="active site" description="Nucleophile" evidence="9">
    <location>
        <position position="190"/>
    </location>
</feature>
<dbReference type="GO" id="GO:0006526">
    <property type="term" value="P:L-arginine biosynthetic process"/>
    <property type="evidence" value="ECO:0007669"/>
    <property type="project" value="UniProtKB-UniRule"/>
</dbReference>
<feature type="site" description="Involved in the stabilization of negative charge on the oxyanion by the formation of the oxyanion hole" evidence="9">
    <location>
        <position position="116"/>
    </location>
</feature>
<feature type="binding site" evidence="9">
    <location>
        <position position="275"/>
    </location>
    <ligand>
        <name>substrate</name>
    </ligand>
</feature>
<dbReference type="PANTHER" id="PTHR23100:SF0">
    <property type="entry name" value="ARGININE BIOSYNTHESIS BIFUNCTIONAL PROTEIN ARGJ, MITOCHONDRIAL"/>
    <property type="match status" value="1"/>
</dbReference>
<comment type="pathway">
    <text evidence="9">Amino-acid biosynthesis; L-arginine biosynthesis; N(2)-acetyl-L-ornithine from L-glutamate: step 1/4.</text>
</comment>
<comment type="subunit">
    <text evidence="2 9">Heterotetramer of two alpha and two beta chains.</text>
</comment>
<feature type="site" description="Cleavage; by autolysis" evidence="9">
    <location>
        <begin position="189"/>
        <end position="190"/>
    </location>
</feature>
<feature type="binding site" evidence="9">
    <location>
        <position position="179"/>
    </location>
    <ligand>
        <name>substrate</name>
    </ligand>
</feature>
<keyword evidence="4 9" id="KW-0028">Amino-acid biosynthesis</keyword>
<evidence type="ECO:0000256" key="1">
    <source>
        <dbReference type="ARBA" id="ARBA00006774"/>
    </source>
</evidence>
<dbReference type="GO" id="GO:0005737">
    <property type="term" value="C:cytoplasm"/>
    <property type="evidence" value="ECO:0007669"/>
    <property type="project" value="UniProtKB-SubCell"/>
</dbReference>
<dbReference type="InterPro" id="IPR042195">
    <property type="entry name" value="ArgJ_beta_C"/>
</dbReference>
<dbReference type="KEGG" id="ttc:FOKN1_2656"/>
<keyword evidence="9" id="KW-0511">Multifunctional enzyme</keyword>
<dbReference type="OrthoDB" id="9804242at2"/>
<feature type="binding site" evidence="9">
    <location>
        <position position="399"/>
    </location>
    <ligand>
        <name>substrate</name>
    </ligand>
</feature>
<comment type="catalytic activity">
    <reaction evidence="8 9">
        <text>N(2)-acetyl-L-ornithine + L-glutamate = N-acetyl-L-glutamate + L-ornithine</text>
        <dbReference type="Rhea" id="RHEA:15349"/>
        <dbReference type="ChEBI" id="CHEBI:29985"/>
        <dbReference type="ChEBI" id="CHEBI:44337"/>
        <dbReference type="ChEBI" id="CHEBI:46911"/>
        <dbReference type="ChEBI" id="CHEBI:57805"/>
        <dbReference type="EC" id="2.3.1.35"/>
    </reaction>
</comment>
<organism evidence="10 11">
    <name type="scientific">Thiohalobacter thiocyanaticus</name>
    <dbReference type="NCBI Taxonomy" id="585455"/>
    <lineage>
        <taxon>Bacteria</taxon>
        <taxon>Pseudomonadati</taxon>
        <taxon>Pseudomonadota</taxon>
        <taxon>Gammaproteobacteria</taxon>
        <taxon>Thiohalobacterales</taxon>
        <taxon>Thiohalobacteraceae</taxon>
        <taxon>Thiohalobacter</taxon>
    </lineage>
</organism>
<dbReference type="HAMAP" id="MF_01106">
    <property type="entry name" value="ArgJ"/>
    <property type="match status" value="1"/>
</dbReference>
<dbReference type="EC" id="2.3.1.1" evidence="9"/>
<dbReference type="InterPro" id="IPR002813">
    <property type="entry name" value="Arg_biosynth_ArgJ"/>
</dbReference>
<keyword evidence="5 9" id="KW-0808">Transferase</keyword>
<dbReference type="GO" id="GO:0006592">
    <property type="term" value="P:ornithine biosynthetic process"/>
    <property type="evidence" value="ECO:0007669"/>
    <property type="project" value="TreeGrafter"/>
</dbReference>
<evidence type="ECO:0000256" key="9">
    <source>
        <dbReference type="HAMAP-Rule" id="MF_01106"/>
    </source>
</evidence>
<proteinExistence type="inferred from homology"/>
<evidence type="ECO:0000313" key="10">
    <source>
        <dbReference type="EMBL" id="BAZ95026.1"/>
    </source>
</evidence>
<sequence length="404" mass="42347">MAVGLTPPESLLPVPGIRLGTTAAGIRKPGRRDLVVIELAPGSHTAGLFTRNAFCAAPVVVARHHLLEAAPRFLVINTGNANAGTGQRGLDAAADTCRALAAQVGLRPDEVLPFSTGVIGEPLPLDRLLAGLPGALAELDEDGWLAAAAGIMTTDTVPKGISRRLELNGREVTLTGIAKGAGMIRPDMATMLAFIGTDAGIEAPDLHGLLVQAAERSFNRITIDGDTSTNDALMLMASGASGVQVERGTPEWDAFAGALTEVCQFLAQAIVRDGEGATKFVRVQVSGGASSAECLQVGYTVAHSPLVKTALFASDPNWGRILAAVGRAGLEALVLERVSIHLDDVCIVRDGGRAEDYTEAAGQQVLAREELAIRIDLGRGEASENVWTTDLSYDYVRINAEYRT</sequence>
<dbReference type="GO" id="GO:0004358">
    <property type="term" value="F:L-glutamate N-acetyltransferase activity, acting on acetyl-L-ornithine as donor"/>
    <property type="evidence" value="ECO:0007669"/>
    <property type="project" value="UniProtKB-UniRule"/>
</dbReference>
<evidence type="ECO:0000256" key="7">
    <source>
        <dbReference type="ARBA" id="ARBA00023315"/>
    </source>
</evidence>
<feature type="chain" id="PRO_5023542515" description="Arginine biosynthesis bifunctional protein ArgJ alpha chain" evidence="9">
    <location>
        <begin position="1"/>
        <end position="189"/>
    </location>
</feature>
<dbReference type="CDD" id="cd02152">
    <property type="entry name" value="OAT"/>
    <property type="match status" value="1"/>
</dbReference>
<evidence type="ECO:0000256" key="3">
    <source>
        <dbReference type="ARBA" id="ARBA00022571"/>
    </source>
</evidence>
<evidence type="ECO:0000256" key="4">
    <source>
        <dbReference type="ARBA" id="ARBA00022605"/>
    </source>
</evidence>
<dbReference type="FunFam" id="3.60.70.12:FF:000001">
    <property type="entry name" value="Arginine biosynthesis bifunctional protein ArgJ, chloroplastic"/>
    <property type="match status" value="1"/>
</dbReference>
<keyword evidence="6 9" id="KW-0068">Autocatalytic cleavage</keyword>
<dbReference type="PANTHER" id="PTHR23100">
    <property type="entry name" value="ARGININE BIOSYNTHESIS BIFUNCTIONAL PROTEIN ARGJ"/>
    <property type="match status" value="1"/>
</dbReference>
<dbReference type="Gene3D" id="3.60.70.12">
    <property type="entry name" value="L-amino peptidase D-ALA esterase/amidase"/>
    <property type="match status" value="1"/>
</dbReference>
<evidence type="ECO:0000256" key="5">
    <source>
        <dbReference type="ARBA" id="ARBA00022679"/>
    </source>
</evidence>
<evidence type="ECO:0000256" key="6">
    <source>
        <dbReference type="ARBA" id="ARBA00022813"/>
    </source>
</evidence>
<feature type="binding site" evidence="9">
    <location>
        <position position="404"/>
    </location>
    <ligand>
        <name>substrate</name>
    </ligand>
</feature>
<evidence type="ECO:0000256" key="8">
    <source>
        <dbReference type="ARBA" id="ARBA00049439"/>
    </source>
</evidence>
<feature type="binding site" evidence="9">
    <location>
        <position position="153"/>
    </location>
    <ligand>
        <name>substrate</name>
    </ligand>
</feature>
<dbReference type="FunFam" id="3.10.20.340:FF:000001">
    <property type="entry name" value="Arginine biosynthesis bifunctional protein ArgJ, chloroplastic"/>
    <property type="match status" value="1"/>
</dbReference>
<dbReference type="Proteomes" id="UP000218765">
    <property type="component" value="Chromosome"/>
</dbReference>
<name>A0A1Z4VTR3_9GAMM</name>
<dbReference type="NCBIfam" id="TIGR00120">
    <property type="entry name" value="ArgJ"/>
    <property type="match status" value="1"/>
</dbReference>
<protein>
    <recommendedName>
        <fullName evidence="9">Arginine biosynthesis bifunctional protein ArgJ</fullName>
    </recommendedName>
    <domain>
        <recommendedName>
            <fullName evidence="9">Glutamate N-acetyltransferase</fullName>
            <ecNumber evidence="9">2.3.1.35</ecNumber>
        </recommendedName>
        <alternativeName>
            <fullName evidence="9">Ornithine acetyltransferase</fullName>
            <shortName evidence="9">OATase</shortName>
        </alternativeName>
        <alternativeName>
            <fullName evidence="9">Ornithine transacetylase</fullName>
        </alternativeName>
    </domain>
    <domain>
        <recommendedName>
            <fullName evidence="9">Amino-acid acetyltransferase</fullName>
            <ecNumber evidence="9">2.3.1.1</ecNumber>
        </recommendedName>
        <alternativeName>
            <fullName evidence="9">N-acetylglutamate synthase</fullName>
            <shortName evidence="9">AGSase</shortName>
        </alternativeName>
    </domain>
    <component>
        <recommendedName>
            <fullName evidence="9">Arginine biosynthesis bifunctional protein ArgJ alpha chain</fullName>
        </recommendedName>
    </component>
    <component>
        <recommendedName>
            <fullName evidence="9">Arginine biosynthesis bifunctional protein ArgJ beta chain</fullName>
        </recommendedName>
    </component>
</protein>
<dbReference type="Pfam" id="PF01960">
    <property type="entry name" value="ArgJ"/>
    <property type="match status" value="1"/>
</dbReference>
<accession>A0A1Z4VTR3</accession>
<dbReference type="Gene3D" id="3.10.20.340">
    <property type="entry name" value="ArgJ beta chain, C-terminal domain"/>
    <property type="match status" value="1"/>
</dbReference>